<dbReference type="OrthoDB" id="265478at2"/>
<dbReference type="InterPro" id="IPR019264">
    <property type="entry name" value="DUF2179"/>
</dbReference>
<comment type="subcellular location">
    <subcellularLocation>
        <location evidence="1">Cell membrane</location>
        <topology evidence="1">Multi-pass membrane protein</topology>
    </subcellularLocation>
</comment>
<dbReference type="RefSeq" id="WP_057483110.1">
    <property type="nucleotide sequence ID" value="NZ_BMWR01000007.1"/>
</dbReference>
<keyword evidence="5 6" id="KW-0472">Membrane</keyword>
<evidence type="ECO:0000259" key="7">
    <source>
        <dbReference type="Pfam" id="PF10035"/>
    </source>
</evidence>
<keyword evidence="9" id="KW-1185">Reference proteome</keyword>
<name>A0A0Q9Z3F7_9FLAO</name>
<feature type="domain" description="DUF2179" evidence="7">
    <location>
        <begin position="226"/>
        <end position="285"/>
    </location>
</feature>
<feature type="transmembrane region" description="Helical" evidence="6">
    <location>
        <begin position="151"/>
        <end position="171"/>
    </location>
</feature>
<dbReference type="GO" id="GO:0005886">
    <property type="term" value="C:plasma membrane"/>
    <property type="evidence" value="ECO:0007669"/>
    <property type="project" value="UniProtKB-SubCell"/>
</dbReference>
<evidence type="ECO:0000313" key="9">
    <source>
        <dbReference type="Proteomes" id="UP000051643"/>
    </source>
</evidence>
<dbReference type="Pfam" id="PF02588">
    <property type="entry name" value="YitT_membrane"/>
    <property type="match status" value="1"/>
</dbReference>
<dbReference type="InterPro" id="IPR003740">
    <property type="entry name" value="YitT"/>
</dbReference>
<evidence type="ECO:0000256" key="2">
    <source>
        <dbReference type="ARBA" id="ARBA00022475"/>
    </source>
</evidence>
<gene>
    <name evidence="8" type="ORF">APR42_11970</name>
</gene>
<dbReference type="InterPro" id="IPR051461">
    <property type="entry name" value="UPF0750_membrane"/>
</dbReference>
<comment type="caution">
    <text evidence="8">The sequence shown here is derived from an EMBL/GenBank/DDBJ whole genome shotgun (WGS) entry which is preliminary data.</text>
</comment>
<feature type="transmembrane region" description="Helical" evidence="6">
    <location>
        <begin position="12"/>
        <end position="36"/>
    </location>
</feature>
<dbReference type="STRING" id="270918.APR42_11970"/>
<accession>A0A0Q9Z3F7</accession>
<evidence type="ECO:0000256" key="6">
    <source>
        <dbReference type="SAM" id="Phobius"/>
    </source>
</evidence>
<dbReference type="Pfam" id="PF10035">
    <property type="entry name" value="DUF2179"/>
    <property type="match status" value="1"/>
</dbReference>
<feature type="transmembrane region" description="Helical" evidence="6">
    <location>
        <begin position="80"/>
        <end position="100"/>
    </location>
</feature>
<reference evidence="8" key="1">
    <citation type="submission" date="2015-10" db="EMBL/GenBank/DDBJ databases">
        <title>Draft genome sequence of Salegentibacter mishustinae KCTC 12263.</title>
        <authorList>
            <person name="Lin W."/>
            <person name="Zheng Q."/>
        </authorList>
    </citation>
    <scope>NUCLEOTIDE SEQUENCE [LARGE SCALE GENOMIC DNA]</scope>
    <source>
        <strain evidence="8">KCTC 12263</strain>
    </source>
</reference>
<evidence type="ECO:0000256" key="4">
    <source>
        <dbReference type="ARBA" id="ARBA00022989"/>
    </source>
</evidence>
<evidence type="ECO:0000256" key="3">
    <source>
        <dbReference type="ARBA" id="ARBA00022692"/>
    </source>
</evidence>
<dbReference type="AlphaFoldDB" id="A0A0Q9Z3F7"/>
<keyword evidence="2" id="KW-1003">Cell membrane</keyword>
<sequence length="296" mass="32480">MSSSKKINWHSICSLHSILFTVLGVLFAVVGLKGFLVPNNFLDGGVTGISILLLGISPLHISLLLLIFNLPFVIIGFKKIGYTFGIHAGIAILLLSAGMYLLEIEVFTEDKVLIAIFGGFFIGLGIGFVLRGGGVIDGLEVIALHTEKKSAFTSAEIILTLNILIIMGAAYRFGIETGMYSILVYYTAMLTTNYVVEGFEEFTALNIISKDAAEIQNMIANEFGKGITIFKGERGYLPKLHKKKTDCDIIVTVVTRLEIHRIKNSVMKIDPQAFIFVNTIKEVNGGYLSNTIKEKY</sequence>
<dbReference type="Proteomes" id="UP000051643">
    <property type="component" value="Unassembled WGS sequence"/>
</dbReference>
<dbReference type="PANTHER" id="PTHR33545:SF3">
    <property type="entry name" value="UPF0750 MEMBRANE PROTEIN YQFU"/>
    <property type="match status" value="1"/>
</dbReference>
<dbReference type="InterPro" id="IPR015867">
    <property type="entry name" value="N-reg_PII/ATP_PRibTrfase_C"/>
</dbReference>
<dbReference type="CDD" id="cd16380">
    <property type="entry name" value="YitT_C"/>
    <property type="match status" value="1"/>
</dbReference>
<dbReference type="PIRSF" id="PIRSF006483">
    <property type="entry name" value="Membrane_protein_YitT"/>
    <property type="match status" value="1"/>
</dbReference>
<organism evidence="8 9">
    <name type="scientific">Salegentibacter mishustinae</name>
    <dbReference type="NCBI Taxonomy" id="270918"/>
    <lineage>
        <taxon>Bacteria</taxon>
        <taxon>Pseudomonadati</taxon>
        <taxon>Bacteroidota</taxon>
        <taxon>Flavobacteriia</taxon>
        <taxon>Flavobacteriales</taxon>
        <taxon>Flavobacteriaceae</taxon>
        <taxon>Salegentibacter</taxon>
    </lineage>
</organism>
<evidence type="ECO:0000313" key="8">
    <source>
        <dbReference type="EMBL" id="KRG27216.1"/>
    </source>
</evidence>
<keyword evidence="3 6" id="KW-0812">Transmembrane</keyword>
<evidence type="ECO:0000256" key="1">
    <source>
        <dbReference type="ARBA" id="ARBA00004651"/>
    </source>
</evidence>
<feature type="transmembrane region" description="Helical" evidence="6">
    <location>
        <begin position="48"/>
        <end position="68"/>
    </location>
</feature>
<keyword evidence="4 6" id="KW-1133">Transmembrane helix</keyword>
<dbReference type="EMBL" id="LKTP01000037">
    <property type="protein sequence ID" value="KRG27216.1"/>
    <property type="molecule type" value="Genomic_DNA"/>
</dbReference>
<proteinExistence type="predicted"/>
<dbReference type="Gene3D" id="3.30.70.120">
    <property type="match status" value="1"/>
</dbReference>
<dbReference type="PANTHER" id="PTHR33545">
    <property type="entry name" value="UPF0750 MEMBRANE PROTEIN YITT-RELATED"/>
    <property type="match status" value="1"/>
</dbReference>
<evidence type="ECO:0000256" key="5">
    <source>
        <dbReference type="ARBA" id="ARBA00023136"/>
    </source>
</evidence>
<protein>
    <recommendedName>
        <fullName evidence="7">DUF2179 domain-containing protein</fullName>
    </recommendedName>
</protein>
<feature type="transmembrane region" description="Helical" evidence="6">
    <location>
        <begin position="112"/>
        <end position="130"/>
    </location>
</feature>